<evidence type="ECO:0000256" key="1">
    <source>
        <dbReference type="SAM" id="MobiDB-lite"/>
    </source>
</evidence>
<organism evidence="3 4">
    <name type="scientific">Pleurodeles waltl</name>
    <name type="common">Iberian ribbed newt</name>
    <dbReference type="NCBI Taxonomy" id="8319"/>
    <lineage>
        <taxon>Eukaryota</taxon>
        <taxon>Metazoa</taxon>
        <taxon>Chordata</taxon>
        <taxon>Craniata</taxon>
        <taxon>Vertebrata</taxon>
        <taxon>Euteleostomi</taxon>
        <taxon>Amphibia</taxon>
        <taxon>Batrachia</taxon>
        <taxon>Caudata</taxon>
        <taxon>Salamandroidea</taxon>
        <taxon>Salamandridae</taxon>
        <taxon>Pleurodelinae</taxon>
        <taxon>Pleurodeles</taxon>
    </lineage>
</organism>
<dbReference type="GO" id="GO:0005068">
    <property type="term" value="F:transmembrane receptor protein tyrosine kinase adaptor activity"/>
    <property type="evidence" value="ECO:0007669"/>
    <property type="project" value="TreeGrafter"/>
</dbReference>
<evidence type="ECO:0000313" key="3">
    <source>
        <dbReference type="EMBL" id="KAJ1097557.1"/>
    </source>
</evidence>
<dbReference type="AlphaFoldDB" id="A0AAV7M1N3"/>
<dbReference type="Gene3D" id="2.30.29.30">
    <property type="entry name" value="Pleckstrin-homology domain (PH domain)/Phosphotyrosine-binding domain (PTB)"/>
    <property type="match status" value="1"/>
</dbReference>
<dbReference type="Proteomes" id="UP001066276">
    <property type="component" value="Chromosome 10"/>
</dbReference>
<dbReference type="EMBL" id="JANPWB010000014">
    <property type="protein sequence ID" value="KAJ1097557.1"/>
    <property type="molecule type" value="Genomic_DNA"/>
</dbReference>
<dbReference type="SMART" id="SM01244">
    <property type="entry name" value="IRS"/>
    <property type="match status" value="1"/>
</dbReference>
<evidence type="ECO:0000259" key="2">
    <source>
        <dbReference type="PROSITE" id="PS51064"/>
    </source>
</evidence>
<accession>A0AAV7M1N3</accession>
<comment type="caution">
    <text evidence="3">The sequence shown here is derived from an EMBL/GenBank/DDBJ whole genome shotgun (WGS) entry which is preliminary data.</text>
</comment>
<sequence length="436" mass="48909">MTGCQSKEDLDGGNTPSPSSLLQIIVEHCCLRGAMGTACCCPKYSNDLPDCENKFKVTNMDDDGKRRCPGEVLFTETDLVFRLKRGGFVKWPYYSLVRYGYNSEVFSFICGSRCQTGEGIFAFRCHHAEEMFEVLQTFMHRNRISVIQTTETENMESDSLPATPVPVTRLPYRSGKYPSFANAASSRRPEPIGGENRSASSLLRSPISQMKVDKVEHLLLEPRFSDGGAHPPEEQSFLGHRLLIEQYPGLTCSPRHPTEREEQGTLESRTTIRDSNCTFWDTGYDSDERRDVSCSRKMGYENLPGSKCRRHYLASVSSSDSQSYSIPQRQSALLSDDSVPSSPSIFEEKLNLGHKPPSPVNICNHSKPASLKTSSSAQLPLSNRSCAPVYFNFDIRHPGLEGKQLNYIEVEICILSGLRKGDYRFFVSFSVLDHND</sequence>
<protein>
    <recommendedName>
        <fullName evidence="2">IRS-type PTB domain-containing protein</fullName>
    </recommendedName>
</protein>
<dbReference type="PANTHER" id="PTHR21258:SF60">
    <property type="entry name" value="FIBROBLAST GROWTH FACTOR RECEPTOR SUBSTRATE 2 ISOFORM X1"/>
    <property type="match status" value="1"/>
</dbReference>
<dbReference type="InterPro" id="IPR011993">
    <property type="entry name" value="PH-like_dom_sf"/>
</dbReference>
<dbReference type="GO" id="GO:0005911">
    <property type="term" value="C:cell-cell junction"/>
    <property type="evidence" value="ECO:0007669"/>
    <property type="project" value="TreeGrafter"/>
</dbReference>
<dbReference type="GO" id="GO:0005104">
    <property type="term" value="F:fibroblast growth factor receptor binding"/>
    <property type="evidence" value="ECO:0007669"/>
    <property type="project" value="TreeGrafter"/>
</dbReference>
<proteinExistence type="predicted"/>
<feature type="region of interest" description="Disordered" evidence="1">
    <location>
        <begin position="319"/>
        <end position="340"/>
    </location>
</feature>
<dbReference type="InterPro" id="IPR002404">
    <property type="entry name" value="IRS_PTB"/>
</dbReference>
<dbReference type="PANTHER" id="PTHR21258">
    <property type="entry name" value="DOCKING PROTEIN RELATED"/>
    <property type="match status" value="1"/>
</dbReference>
<dbReference type="PROSITE" id="PS51064">
    <property type="entry name" value="IRS_PTB"/>
    <property type="match status" value="1"/>
</dbReference>
<name>A0AAV7M1N3_PLEWA</name>
<evidence type="ECO:0000313" key="4">
    <source>
        <dbReference type="Proteomes" id="UP001066276"/>
    </source>
</evidence>
<keyword evidence="4" id="KW-1185">Reference proteome</keyword>
<feature type="region of interest" description="Disordered" evidence="1">
    <location>
        <begin position="249"/>
        <end position="270"/>
    </location>
</feature>
<dbReference type="InterPro" id="IPR050996">
    <property type="entry name" value="Docking_Protein_DOK"/>
</dbReference>
<dbReference type="Pfam" id="PF02174">
    <property type="entry name" value="IRS"/>
    <property type="match status" value="1"/>
</dbReference>
<gene>
    <name evidence="3" type="ORF">NDU88_002675</name>
</gene>
<dbReference type="SMART" id="SM00310">
    <property type="entry name" value="PTBI"/>
    <property type="match status" value="1"/>
</dbReference>
<reference evidence="3" key="1">
    <citation type="journal article" date="2022" name="bioRxiv">
        <title>Sequencing and chromosome-scale assembly of the giantPleurodeles waltlgenome.</title>
        <authorList>
            <person name="Brown T."/>
            <person name="Elewa A."/>
            <person name="Iarovenko S."/>
            <person name="Subramanian E."/>
            <person name="Araus A.J."/>
            <person name="Petzold A."/>
            <person name="Susuki M."/>
            <person name="Suzuki K.-i.T."/>
            <person name="Hayashi T."/>
            <person name="Toyoda A."/>
            <person name="Oliveira C."/>
            <person name="Osipova E."/>
            <person name="Leigh N.D."/>
            <person name="Simon A."/>
            <person name="Yun M.H."/>
        </authorList>
    </citation>
    <scope>NUCLEOTIDE SEQUENCE</scope>
    <source>
        <strain evidence="3">20211129_DDA</strain>
        <tissue evidence="3">Liver</tissue>
    </source>
</reference>
<dbReference type="SUPFAM" id="SSF50729">
    <property type="entry name" value="PH domain-like"/>
    <property type="match status" value="1"/>
</dbReference>
<dbReference type="GO" id="GO:0005737">
    <property type="term" value="C:cytoplasm"/>
    <property type="evidence" value="ECO:0007669"/>
    <property type="project" value="TreeGrafter"/>
</dbReference>
<feature type="domain" description="IRS-type PTB" evidence="2">
    <location>
        <begin position="47"/>
        <end position="149"/>
    </location>
</feature>
<dbReference type="GO" id="GO:0008543">
    <property type="term" value="P:fibroblast growth factor receptor signaling pathway"/>
    <property type="evidence" value="ECO:0007669"/>
    <property type="project" value="TreeGrafter"/>
</dbReference>